<evidence type="ECO:0000256" key="10">
    <source>
        <dbReference type="SAM" id="Phobius"/>
    </source>
</evidence>
<feature type="transmembrane region" description="Helical" evidence="10">
    <location>
        <begin position="721"/>
        <end position="746"/>
    </location>
</feature>
<dbReference type="SMART" id="SM00240">
    <property type="entry name" value="FHA"/>
    <property type="match status" value="2"/>
</dbReference>
<dbReference type="SUPFAM" id="SSF52540">
    <property type="entry name" value="P-loop containing nucleoside triphosphate hydrolases"/>
    <property type="match status" value="1"/>
</dbReference>
<dbReference type="Pfam" id="PF01061">
    <property type="entry name" value="ABC2_membrane"/>
    <property type="match status" value="1"/>
</dbReference>
<keyword evidence="5" id="KW-0547">Nucleotide-binding</keyword>
<evidence type="ECO:0000256" key="6">
    <source>
        <dbReference type="ARBA" id="ARBA00022840"/>
    </source>
</evidence>
<dbReference type="SMART" id="SM00382">
    <property type="entry name" value="AAA"/>
    <property type="match status" value="1"/>
</dbReference>
<comment type="subcellular location">
    <subcellularLocation>
        <location evidence="1">Membrane</location>
        <topology evidence="1">Multi-pass membrane protein</topology>
    </subcellularLocation>
</comment>
<reference evidence="13" key="1">
    <citation type="submission" date="2020-12" db="EMBL/GenBank/DDBJ databases">
        <title>Genomic characterization of non-nitrogen-fixing Frankia strains.</title>
        <authorList>
            <person name="Carlos-Shanley C."/>
            <person name="Guerra T."/>
            <person name="Hahn D."/>
        </authorList>
    </citation>
    <scope>NUCLEOTIDE SEQUENCE</scope>
    <source>
        <strain evidence="13">CN6</strain>
    </source>
</reference>
<keyword evidence="2" id="KW-0813">Transport</keyword>
<evidence type="ECO:0000256" key="1">
    <source>
        <dbReference type="ARBA" id="ARBA00004141"/>
    </source>
</evidence>
<feature type="transmembrane region" description="Helical" evidence="10">
    <location>
        <begin position="766"/>
        <end position="787"/>
    </location>
</feature>
<dbReference type="GO" id="GO:0140359">
    <property type="term" value="F:ABC-type transporter activity"/>
    <property type="evidence" value="ECO:0007669"/>
    <property type="project" value="InterPro"/>
</dbReference>
<evidence type="ECO:0000256" key="9">
    <source>
        <dbReference type="SAM" id="MobiDB-lite"/>
    </source>
</evidence>
<dbReference type="InterPro" id="IPR000253">
    <property type="entry name" value="FHA_dom"/>
</dbReference>
<feature type="domain" description="FHA" evidence="11">
    <location>
        <begin position="223"/>
        <end position="272"/>
    </location>
</feature>
<dbReference type="PANTHER" id="PTHR48041">
    <property type="entry name" value="ABC TRANSPORTER G FAMILY MEMBER 28"/>
    <property type="match status" value="1"/>
</dbReference>
<feature type="transmembrane region" description="Helical" evidence="10">
    <location>
        <begin position="868"/>
        <end position="891"/>
    </location>
</feature>
<dbReference type="Proteomes" id="UP000604475">
    <property type="component" value="Unassembled WGS sequence"/>
</dbReference>
<evidence type="ECO:0000256" key="4">
    <source>
        <dbReference type="ARBA" id="ARBA00022692"/>
    </source>
</evidence>
<gene>
    <name evidence="13" type="ORF">I7412_21280</name>
</gene>
<dbReference type="Pfam" id="PF00005">
    <property type="entry name" value="ABC_tran"/>
    <property type="match status" value="1"/>
</dbReference>
<evidence type="ECO:0000256" key="3">
    <source>
        <dbReference type="ARBA" id="ARBA00022553"/>
    </source>
</evidence>
<evidence type="ECO:0000256" key="7">
    <source>
        <dbReference type="ARBA" id="ARBA00022989"/>
    </source>
</evidence>
<dbReference type="InterPro" id="IPR003439">
    <property type="entry name" value="ABC_transporter-like_ATP-bd"/>
</dbReference>
<dbReference type="RefSeq" id="WP_203001257.1">
    <property type="nucleotide sequence ID" value="NZ_JADWYU010000089.1"/>
</dbReference>
<dbReference type="InterPro" id="IPR008984">
    <property type="entry name" value="SMAD_FHA_dom_sf"/>
</dbReference>
<dbReference type="Gene3D" id="3.40.50.300">
    <property type="entry name" value="P-loop containing nucleotide triphosphate hydrolases"/>
    <property type="match status" value="1"/>
</dbReference>
<name>A0A937URW5_9ACTN</name>
<feature type="domain" description="FHA" evidence="11">
    <location>
        <begin position="20"/>
        <end position="68"/>
    </location>
</feature>
<evidence type="ECO:0000259" key="12">
    <source>
        <dbReference type="PROSITE" id="PS50893"/>
    </source>
</evidence>
<feature type="region of interest" description="Disordered" evidence="9">
    <location>
        <begin position="460"/>
        <end position="481"/>
    </location>
</feature>
<dbReference type="AlphaFoldDB" id="A0A937URW5"/>
<keyword evidence="4 10" id="KW-0812">Transmembrane</keyword>
<dbReference type="InterPro" id="IPR027417">
    <property type="entry name" value="P-loop_NTPase"/>
</dbReference>
<feature type="domain" description="ABC transporter" evidence="12">
    <location>
        <begin position="301"/>
        <end position="578"/>
    </location>
</feature>
<dbReference type="GO" id="GO:0016020">
    <property type="term" value="C:membrane"/>
    <property type="evidence" value="ECO:0007669"/>
    <property type="project" value="UniProtKB-SubCell"/>
</dbReference>
<dbReference type="InterPro" id="IPR050352">
    <property type="entry name" value="ABCG_transporters"/>
</dbReference>
<feature type="region of interest" description="Disordered" evidence="9">
    <location>
        <begin position="93"/>
        <end position="216"/>
    </location>
</feature>
<feature type="compositionally biased region" description="Low complexity" evidence="9">
    <location>
        <begin position="140"/>
        <end position="158"/>
    </location>
</feature>
<feature type="transmembrane region" description="Helical" evidence="10">
    <location>
        <begin position="644"/>
        <end position="663"/>
    </location>
</feature>
<dbReference type="GO" id="GO:0016887">
    <property type="term" value="F:ATP hydrolysis activity"/>
    <property type="evidence" value="ECO:0007669"/>
    <property type="project" value="InterPro"/>
</dbReference>
<evidence type="ECO:0000256" key="8">
    <source>
        <dbReference type="ARBA" id="ARBA00023136"/>
    </source>
</evidence>
<keyword evidence="6" id="KW-0067">ATP-binding</keyword>
<sequence>MSLTINVGGRSVEVPAGRPFVVGRAVACDLVIPDGRVSRRHLLVEPVEDGWAVVDISSNGTWTAGRRMHRVRVRQETRLQLGAVDGPEVVVALTPGAPTTPTDLGVVDRPAQAAPAARAGGPSPQRVSDSPAPGAPPHGSPASPAAPGRQAAPAGRPQQDPDDRPSWHFDNPAGPPTGGHHERPTMIPGGREPTGPMLPPGEREQRAGQRDPVRTHPLKMGRMSIGRARSNDIVVGDLLASREHAELLLGRGGAEIVDLGSPNGTFLNGQRIDRAVLNPGDVIAIGHHVFNVTEQALVERVDTGDVSFEVDGLSVDIGTARLLHDVTFSLPGRALLAVIGPSGAGKSTLLGALTGFRPANIGTVRYAGRDLYAEYDELRRRIGYVPQDDILHTALTVRQALEYGSKLRFPAETTLEERRNRVNEVLVELSLTNRPGTGGRPNGRAMAAGADSNELRFVDEDEEPGAPSGGDLSDRQVARLSGGQRKRTSVALELLTQPTLLYLDEPTSGLDPGLDKEVMESLRRLADGGRTVIVVTHSVAQLNLCDYLLVLAKGGHVAYFGPPQHALEFFDEADWADAFRVLQTTKGAKRLASRFRSSPYFIKGSAPMARPQPAPLARIRQQSVLSQLVTLSRRYLRVIVSDKSYLRLLIAYPFVLGLIPLTIKTSDKFNLPPNGQPNLDASRALLVVILMACFMGMSNAVRELVKEREIYRRERSIGLSVIAYVGSKVVVLSLITALQGAVLATIGLWGRWPPDGVLFGAPLEMVLAVAATAVAAAMVGLIVSSVVDNADKTMPPLVVLTVANLVFTGALMPIAGEKGLEQLAWLFPGRWGYASAAAVGDINVIQMNGSQANPKFPPDPMWEHTASAYAGGLIGLAVIATVSLIATALLLRRLDPRASRGRRKG</sequence>
<keyword evidence="8 10" id="KW-0472">Membrane</keyword>
<keyword evidence="3" id="KW-0597">Phosphoprotein</keyword>
<feature type="compositionally biased region" description="Low complexity" evidence="9">
    <location>
        <begin position="109"/>
        <end position="132"/>
    </location>
</feature>
<keyword evidence="14" id="KW-1185">Reference proteome</keyword>
<comment type="caution">
    <text evidence="13">The sequence shown here is derived from an EMBL/GenBank/DDBJ whole genome shotgun (WGS) entry which is preliminary data.</text>
</comment>
<evidence type="ECO:0000256" key="5">
    <source>
        <dbReference type="ARBA" id="ARBA00022741"/>
    </source>
</evidence>
<accession>A0A937URW5</accession>
<dbReference type="GO" id="GO:0005524">
    <property type="term" value="F:ATP binding"/>
    <property type="evidence" value="ECO:0007669"/>
    <property type="project" value="UniProtKB-KW"/>
</dbReference>
<keyword evidence="7 10" id="KW-1133">Transmembrane helix</keyword>
<evidence type="ECO:0000259" key="11">
    <source>
        <dbReference type="PROSITE" id="PS50006"/>
    </source>
</evidence>
<organism evidence="13 14">
    <name type="scientific">Frankia nepalensis</name>
    <dbReference type="NCBI Taxonomy" id="1836974"/>
    <lineage>
        <taxon>Bacteria</taxon>
        <taxon>Bacillati</taxon>
        <taxon>Actinomycetota</taxon>
        <taxon>Actinomycetes</taxon>
        <taxon>Frankiales</taxon>
        <taxon>Frankiaceae</taxon>
        <taxon>Frankia</taxon>
    </lineage>
</organism>
<proteinExistence type="predicted"/>
<dbReference type="PROSITE" id="PS50006">
    <property type="entry name" value="FHA_DOMAIN"/>
    <property type="match status" value="2"/>
</dbReference>
<feature type="transmembrane region" description="Helical" evidence="10">
    <location>
        <begin position="794"/>
        <end position="815"/>
    </location>
</feature>
<dbReference type="InterPro" id="IPR003593">
    <property type="entry name" value="AAA+_ATPase"/>
</dbReference>
<dbReference type="CDD" id="cd00060">
    <property type="entry name" value="FHA"/>
    <property type="match status" value="1"/>
</dbReference>
<feature type="transmembrane region" description="Helical" evidence="10">
    <location>
        <begin position="683"/>
        <end position="701"/>
    </location>
</feature>
<feature type="compositionally biased region" description="Basic and acidic residues" evidence="9">
    <location>
        <begin position="201"/>
        <end position="214"/>
    </location>
</feature>
<dbReference type="Pfam" id="PF00498">
    <property type="entry name" value="FHA"/>
    <property type="match status" value="2"/>
</dbReference>
<evidence type="ECO:0000256" key="2">
    <source>
        <dbReference type="ARBA" id="ARBA00022448"/>
    </source>
</evidence>
<evidence type="ECO:0000313" key="13">
    <source>
        <dbReference type="EMBL" id="MBL7629655.1"/>
    </source>
</evidence>
<dbReference type="PROSITE" id="PS50893">
    <property type="entry name" value="ABC_TRANSPORTER_2"/>
    <property type="match status" value="1"/>
</dbReference>
<dbReference type="Gene3D" id="2.60.200.20">
    <property type="match status" value="2"/>
</dbReference>
<dbReference type="SUPFAM" id="SSF49879">
    <property type="entry name" value="SMAD/FHA domain"/>
    <property type="match status" value="2"/>
</dbReference>
<dbReference type="PANTHER" id="PTHR48041:SF139">
    <property type="entry name" value="PROTEIN SCARLET"/>
    <property type="match status" value="1"/>
</dbReference>
<dbReference type="EMBL" id="JAEACQ010000234">
    <property type="protein sequence ID" value="MBL7629655.1"/>
    <property type="molecule type" value="Genomic_DNA"/>
</dbReference>
<dbReference type="InterPro" id="IPR013525">
    <property type="entry name" value="ABC2_TM"/>
</dbReference>
<evidence type="ECO:0000313" key="14">
    <source>
        <dbReference type="Proteomes" id="UP000604475"/>
    </source>
</evidence>
<protein>
    <submittedName>
        <fullName evidence="13">FHA domain-containing protein</fullName>
    </submittedName>
</protein>